<dbReference type="InterPro" id="IPR039361">
    <property type="entry name" value="Cyclin"/>
</dbReference>
<dbReference type="InterPro" id="IPR048258">
    <property type="entry name" value="Cyclins_cyclin-box"/>
</dbReference>
<dbReference type="CDD" id="cd20544">
    <property type="entry name" value="CYCLIN_AtCycD-like_rpt2"/>
    <property type="match status" value="1"/>
</dbReference>
<keyword evidence="10" id="KW-1185">Reference proteome</keyword>
<dbReference type="InterPro" id="IPR036915">
    <property type="entry name" value="Cyclin-like_sf"/>
</dbReference>
<dbReference type="Pfam" id="PF02984">
    <property type="entry name" value="Cyclin_C"/>
    <property type="match status" value="1"/>
</dbReference>
<gene>
    <name evidence="9" type="ORF">P3X46_002357</name>
</gene>
<evidence type="ECO:0000259" key="7">
    <source>
        <dbReference type="SMART" id="SM00385"/>
    </source>
</evidence>
<evidence type="ECO:0000259" key="8">
    <source>
        <dbReference type="SMART" id="SM01332"/>
    </source>
</evidence>
<dbReference type="SMART" id="SM00385">
    <property type="entry name" value="CYCLIN"/>
    <property type="match status" value="1"/>
</dbReference>
<evidence type="ECO:0000256" key="4">
    <source>
        <dbReference type="ARBA" id="ARBA00023306"/>
    </source>
</evidence>
<protein>
    <recommendedName>
        <fullName evidence="5">B-like cyclin</fullName>
    </recommendedName>
</protein>
<feature type="domain" description="Cyclin C-terminal" evidence="8">
    <location>
        <begin position="172"/>
        <end position="290"/>
    </location>
</feature>
<dbReference type="Pfam" id="PF00134">
    <property type="entry name" value="Cyclin_N"/>
    <property type="match status" value="1"/>
</dbReference>
<dbReference type="InterPro" id="IPR004367">
    <property type="entry name" value="Cyclin_C-dom"/>
</dbReference>
<comment type="caution">
    <text evidence="9">The sequence shown here is derived from an EMBL/GenBank/DDBJ whole genome shotgun (WGS) entry which is preliminary data.</text>
</comment>
<keyword evidence="3 6" id="KW-0195">Cyclin</keyword>
<name>A0ABQ9N3I7_HEVBR</name>
<dbReference type="EMBL" id="JARPOI010000002">
    <property type="protein sequence ID" value="KAJ9186828.1"/>
    <property type="molecule type" value="Genomic_DNA"/>
</dbReference>
<sequence>MNMEGESISELLCQESENCLVEDVVDEDTFVDLARSREEEEGYVEMLVEREINFRFKGDQPMGFDNWLRCARLEAIAWILKTRAIFDFRFQTAYLSLAYFDRFLSKRSIDSEKLWAVRLLAVACLSLAAKMEEIKVPALSEFQIEDYNFKTQVIQRMELLVLNTLEWRMISITPFAFLHYLIIKFCKDSPPRHIISRIVGFISTLMREINLMDHRPSVIAAAATLMALDQSLTRRALECKINSTYSEFLEIEDVFQCYNLIQKLEMENLNTPKLVNSQDVLENSSMTCAISTKRKRLAFDNSDINYGLADEKRQRWLERH</sequence>
<comment type="subunit">
    <text evidence="1">Interacts with the CDC2 protein kinase to form a serine/threonine kinase holoenzyme complex also known as maturation promoting factor (MPF). The cyclin subunit imparts substrate specificity to the complex.</text>
</comment>
<evidence type="ECO:0000256" key="2">
    <source>
        <dbReference type="ARBA" id="ARBA00022618"/>
    </source>
</evidence>
<evidence type="ECO:0000256" key="6">
    <source>
        <dbReference type="RuleBase" id="RU000383"/>
    </source>
</evidence>
<dbReference type="InterPro" id="IPR006671">
    <property type="entry name" value="Cyclin_N"/>
</dbReference>
<comment type="similarity">
    <text evidence="6">Belongs to the cyclin family.</text>
</comment>
<evidence type="ECO:0000256" key="5">
    <source>
        <dbReference type="ARBA" id="ARBA00032263"/>
    </source>
</evidence>
<proteinExistence type="inferred from homology"/>
<dbReference type="Gene3D" id="1.10.472.10">
    <property type="entry name" value="Cyclin-like"/>
    <property type="match status" value="2"/>
</dbReference>
<evidence type="ECO:0000256" key="1">
    <source>
        <dbReference type="ARBA" id="ARBA00011177"/>
    </source>
</evidence>
<evidence type="ECO:0000313" key="9">
    <source>
        <dbReference type="EMBL" id="KAJ9186828.1"/>
    </source>
</evidence>
<dbReference type="CDD" id="cd20543">
    <property type="entry name" value="CYCLIN_AtCycD-like_rpt1"/>
    <property type="match status" value="1"/>
</dbReference>
<dbReference type="PROSITE" id="PS00292">
    <property type="entry name" value="CYCLINS"/>
    <property type="match status" value="1"/>
</dbReference>
<accession>A0ABQ9N3I7</accession>
<evidence type="ECO:0000256" key="3">
    <source>
        <dbReference type="ARBA" id="ARBA00023127"/>
    </source>
</evidence>
<dbReference type="InterPro" id="IPR013763">
    <property type="entry name" value="Cyclin-like_dom"/>
</dbReference>
<dbReference type="PANTHER" id="PTHR10177">
    <property type="entry name" value="CYCLINS"/>
    <property type="match status" value="1"/>
</dbReference>
<keyword evidence="4" id="KW-0131">Cell cycle</keyword>
<reference evidence="9" key="1">
    <citation type="journal article" date="2023" name="Plant Biotechnol. J.">
        <title>Chromosome-level wild Hevea brasiliensis genome provides new tools for genomic-assisted breeding and valuable loci to elevate rubber yield.</title>
        <authorList>
            <person name="Cheng H."/>
            <person name="Song X."/>
            <person name="Hu Y."/>
            <person name="Wu T."/>
            <person name="Yang Q."/>
            <person name="An Z."/>
            <person name="Feng S."/>
            <person name="Deng Z."/>
            <person name="Wu W."/>
            <person name="Zeng X."/>
            <person name="Tu M."/>
            <person name="Wang X."/>
            <person name="Huang H."/>
        </authorList>
    </citation>
    <scope>NUCLEOTIDE SEQUENCE</scope>
    <source>
        <strain evidence="9">MT/VB/25A 57/8</strain>
    </source>
</reference>
<dbReference type="SUPFAM" id="SSF47954">
    <property type="entry name" value="Cyclin-like"/>
    <property type="match status" value="1"/>
</dbReference>
<evidence type="ECO:0000313" key="10">
    <source>
        <dbReference type="Proteomes" id="UP001174677"/>
    </source>
</evidence>
<keyword evidence="2" id="KW-0132">Cell division</keyword>
<dbReference type="Proteomes" id="UP001174677">
    <property type="component" value="Chromosome 2"/>
</dbReference>
<feature type="domain" description="Cyclin-like" evidence="7">
    <location>
        <begin position="77"/>
        <end position="163"/>
    </location>
</feature>
<organism evidence="9 10">
    <name type="scientific">Hevea brasiliensis</name>
    <name type="common">Para rubber tree</name>
    <name type="synonym">Siphonia brasiliensis</name>
    <dbReference type="NCBI Taxonomy" id="3981"/>
    <lineage>
        <taxon>Eukaryota</taxon>
        <taxon>Viridiplantae</taxon>
        <taxon>Streptophyta</taxon>
        <taxon>Embryophyta</taxon>
        <taxon>Tracheophyta</taxon>
        <taxon>Spermatophyta</taxon>
        <taxon>Magnoliopsida</taxon>
        <taxon>eudicotyledons</taxon>
        <taxon>Gunneridae</taxon>
        <taxon>Pentapetalae</taxon>
        <taxon>rosids</taxon>
        <taxon>fabids</taxon>
        <taxon>Malpighiales</taxon>
        <taxon>Euphorbiaceae</taxon>
        <taxon>Crotonoideae</taxon>
        <taxon>Micrandreae</taxon>
        <taxon>Hevea</taxon>
    </lineage>
</organism>
<dbReference type="SMART" id="SM01332">
    <property type="entry name" value="Cyclin_C"/>
    <property type="match status" value="1"/>
</dbReference>